<evidence type="ECO:0000313" key="1">
    <source>
        <dbReference type="EMBL" id="OZS74109.1"/>
    </source>
</evidence>
<comment type="caution">
    <text evidence="1">The sequence shown here is derived from an EMBL/GenBank/DDBJ whole genome shotgun (WGS) entry which is preliminary data.</text>
</comment>
<protein>
    <submittedName>
        <fullName evidence="1">Uncharacterized protein</fullName>
    </submittedName>
</protein>
<dbReference type="Proteomes" id="UP000216001">
    <property type="component" value="Unassembled WGS sequence"/>
</dbReference>
<dbReference type="EMBL" id="NOWC01000015">
    <property type="protein sequence ID" value="OZS74109.1"/>
    <property type="molecule type" value="Genomic_DNA"/>
</dbReference>
<reference evidence="1 2" key="1">
    <citation type="submission" date="2017-07" db="EMBL/GenBank/DDBJ databases">
        <title>blaIMP-27 on transferable plasmids in Proteus mirabilis and Providencia rettgeri.</title>
        <authorList>
            <person name="Potter R."/>
        </authorList>
    </citation>
    <scope>NUCLEOTIDE SEQUENCE [LARGE SCALE GENOMIC DNA]</scope>
    <source>
        <strain evidence="1 2">PR1</strain>
    </source>
</reference>
<evidence type="ECO:0000313" key="2">
    <source>
        <dbReference type="Proteomes" id="UP000216001"/>
    </source>
</evidence>
<accession>A0A264VS14</accession>
<proteinExistence type="predicted"/>
<organism evidence="1 2">
    <name type="scientific">Providencia rettgeri</name>
    <dbReference type="NCBI Taxonomy" id="587"/>
    <lineage>
        <taxon>Bacteria</taxon>
        <taxon>Pseudomonadati</taxon>
        <taxon>Pseudomonadota</taxon>
        <taxon>Gammaproteobacteria</taxon>
        <taxon>Enterobacterales</taxon>
        <taxon>Morganellaceae</taxon>
        <taxon>Providencia</taxon>
    </lineage>
</organism>
<name>A0A264VS14_PRORE</name>
<sequence length="1257" mass="142750">MDNLKIFADEIQQDNLQLGWYKKGRVAIIRQDTTLINALKDNPELSADGEKAFKLFSWLSNKPRLAGENKKTYLLSALDTEHFSGFSFHPKQNLFVESFNSPHEWINGETRAQAQLADLLLPSGQWHRHYNIVVLPENANDKQVELVRHWLELTGGSLLIVKDKHKKPSVSTQQLIDELNPVEPIEQASRTLENHSFQQIITLPTQAINSLKLTDELRKNSQYFSISIENMKYNKVLSLHNIPITKTSSWQQIAHSVETDVNKIMAVNQLPAVKIRYEKNTLKLVGKNIIFRQFQLKQTKQAISRHDAQESVPQILPILVAENPDELPNQLVVGAITGKLPNSPHIKGYKILEQPKFGQLTLNNTTNEWQYIANNAKFKTHSDQFDFIAMLPNGQQSQPFSIQLQTANAPQLRIPGKRTYSTPDPVYHEPQRRYNPTPSDMQIHHIQLAQTHLQNMTDKHMSLTANRWALLNVEITSETAAKSPNIEAIVSNKERKILGRVRLTGPDHLPQKLTALPQKMNVSAQNWHQQRFTAPLKGEWIQPDINLVITVNGKPIITEETNQYGLFSPNVTLDSHLIVQVDNHSLYQQGHGVYSSSPLSWGKEAVTVLPIGQLTVHSLPATVSHPSLTSLRTDTNNNVIPFIHPHYDNPEEINYHPSAQILWAYNNSHKYQTANNADSDYQYTAIETLPSNVGTALLGLGSPNNGGGVHEPNVMFHEIFGHGLGLPHTNKLGDDDKLVYPYDPHSHGKNPAYNQSRQYYVTYHDLHSHLQQAMPTMLSSFVPFRSGAYDAFLPHPDVYNQKIHQFLSGRVRWQHNKTKGEDTEDGGFAGDGFYQHWDQTNKQWVTLTQQNYAEYCKLTQIEQFPHQRDVAIYWIQHQFTKMADNTPHPYSTITVDRTIGSLPADYHNLKTGVGRPFDTNGDYAFTVTYATPNGLSTEVLQIRRTESFNIADKGELVQFTVHELNYKKELGQLISHYNNPDSLACRVLTNSDGYLLPNQLILDNYWQGAPIYWAATEEGLIDFSTGKVNLDKITSKSALCAKWVEKGRLHQQYFSLSDPFGQDSQVDTSLNFIALNHLDTHARHYSAIPDVIYYTVEQPLVADVNFEQTVDITHLNLPDGQYSFWVTLRTSDDQKQIQESIPIEEWYFSVQQNQLTIKGTIDSTPELKLDGIIIHIDQHLQDHTVPKLIWLQQNTQNPTGQLAENTKFLDYNQPVIFNSGVMLPELISSMSEEEPSSLYSSVLSIPPQKQADILLSA</sequence>
<dbReference type="AlphaFoldDB" id="A0A264VS14"/>
<dbReference type="RefSeq" id="WP_094961899.1">
    <property type="nucleotide sequence ID" value="NZ_NOWC01000015.1"/>
</dbReference>
<gene>
    <name evidence="1" type="ORF">CHI95_13535</name>
</gene>